<evidence type="ECO:0000256" key="7">
    <source>
        <dbReference type="ARBA" id="ARBA00023170"/>
    </source>
</evidence>
<keyword evidence="3" id="KW-1003">Cell membrane</keyword>
<evidence type="ECO:0000256" key="5">
    <source>
        <dbReference type="ARBA" id="ARBA00022989"/>
    </source>
</evidence>
<reference evidence="11 12" key="1">
    <citation type="journal article" date="2022" name="Nat. Ecol. Evol.">
        <title>A masculinizing supergene underlies an exaggerated male reproductive morph in a spider.</title>
        <authorList>
            <person name="Hendrickx F."/>
            <person name="De Corte Z."/>
            <person name="Sonet G."/>
            <person name="Van Belleghem S.M."/>
            <person name="Kostlbacher S."/>
            <person name="Vangestel C."/>
        </authorList>
    </citation>
    <scope>NUCLEOTIDE SEQUENCE [LARGE SCALE GENOMIC DNA]</scope>
    <source>
        <strain evidence="11">W744_W776</strain>
    </source>
</reference>
<dbReference type="Proteomes" id="UP000827092">
    <property type="component" value="Unassembled WGS sequence"/>
</dbReference>
<feature type="transmembrane region" description="Helical" evidence="9">
    <location>
        <begin position="131"/>
        <end position="153"/>
    </location>
</feature>
<dbReference type="PANTHER" id="PTHR42643">
    <property type="entry name" value="IONOTROPIC RECEPTOR 20A-RELATED"/>
    <property type="match status" value="1"/>
</dbReference>
<dbReference type="SUPFAM" id="SSF53850">
    <property type="entry name" value="Periplasmic binding protein-like II"/>
    <property type="match status" value="1"/>
</dbReference>
<evidence type="ECO:0000313" key="12">
    <source>
        <dbReference type="Proteomes" id="UP000827092"/>
    </source>
</evidence>
<dbReference type="PANTHER" id="PTHR42643:SF24">
    <property type="entry name" value="IONOTROPIC RECEPTOR 60A"/>
    <property type="match status" value="1"/>
</dbReference>
<dbReference type="GO" id="GO:0005886">
    <property type="term" value="C:plasma membrane"/>
    <property type="evidence" value="ECO:0007669"/>
    <property type="project" value="UniProtKB-SubCell"/>
</dbReference>
<sequence>MATFNGLHLRIAYSDLEPFVIILDNVTLVLSGIMPDIVYNVARSMNISLTYIREPEDKYGTLENGTYSGMLGMLHRNEVDIIMNPILPDETLLDFAYLTNPITAEAYTMLSGKKSQDAGFFLYFSVLDATVWYAIVIAAVATTIASAFMFNNLRMKEKKWRRNSPGSSCTELCIEYFWVFLSYMLQQSPSEKYLLRNSKTKSSYLIQLMVVLWVIGVAFLVMNTFRSLLVSKLTLRKTAPYIDKLEDLLDTDETKGIAPVEIYIEDALENSGIDLYDMVWLKIKHNLWPGEEVFKDETIEDVQNGKFCIFHGHLILENRLSEFYSQNSYCNLHLSKNYFFPFPLVMALQKKLPLSFREDFNFRVTRSVDADIPGKYLKSALEISKLCTSYADNSLEPLGLKNIYGVLILWFAGIICAALVLFCERIYKHSCRDCCLPMDFGL</sequence>
<dbReference type="EMBL" id="JAFNEN010000481">
    <property type="protein sequence ID" value="KAG8182089.1"/>
    <property type="molecule type" value="Genomic_DNA"/>
</dbReference>
<evidence type="ECO:0000256" key="4">
    <source>
        <dbReference type="ARBA" id="ARBA00022692"/>
    </source>
</evidence>
<evidence type="ECO:0000256" key="3">
    <source>
        <dbReference type="ARBA" id="ARBA00022475"/>
    </source>
</evidence>
<name>A0AAV6UD14_9ARAC</name>
<dbReference type="InterPro" id="IPR001320">
    <property type="entry name" value="Iontro_rcpt_C"/>
</dbReference>
<dbReference type="Gene3D" id="3.40.190.10">
    <property type="entry name" value="Periplasmic binding protein-like II"/>
    <property type="match status" value="1"/>
</dbReference>
<feature type="domain" description="Ionotropic glutamate receptor C-terminal" evidence="10">
    <location>
        <begin position="129"/>
        <end position="414"/>
    </location>
</feature>
<keyword evidence="6 9" id="KW-0472">Membrane</keyword>
<dbReference type="Pfam" id="PF00060">
    <property type="entry name" value="Lig_chan"/>
    <property type="match status" value="1"/>
</dbReference>
<comment type="similarity">
    <text evidence="2">Belongs to the glutamate-gated ion channel (TC 1.A.10.1) family.</text>
</comment>
<comment type="caution">
    <text evidence="11">The sequence shown here is derived from an EMBL/GenBank/DDBJ whole genome shotgun (WGS) entry which is preliminary data.</text>
</comment>
<dbReference type="Gene3D" id="1.10.287.70">
    <property type="match status" value="1"/>
</dbReference>
<evidence type="ECO:0000256" key="2">
    <source>
        <dbReference type="ARBA" id="ARBA00008685"/>
    </source>
</evidence>
<feature type="transmembrane region" description="Helical" evidence="9">
    <location>
        <begin position="403"/>
        <end position="422"/>
    </location>
</feature>
<evidence type="ECO:0000256" key="6">
    <source>
        <dbReference type="ARBA" id="ARBA00023136"/>
    </source>
</evidence>
<evidence type="ECO:0000259" key="10">
    <source>
        <dbReference type="Pfam" id="PF00060"/>
    </source>
</evidence>
<feature type="transmembrane region" description="Helical" evidence="9">
    <location>
        <begin position="204"/>
        <end position="225"/>
    </location>
</feature>
<dbReference type="InterPro" id="IPR052192">
    <property type="entry name" value="Insect_Ionotropic_Sensory_Rcpt"/>
</dbReference>
<evidence type="ECO:0000256" key="9">
    <source>
        <dbReference type="SAM" id="Phobius"/>
    </source>
</evidence>
<keyword evidence="12" id="KW-1185">Reference proteome</keyword>
<dbReference type="AlphaFoldDB" id="A0AAV6UD14"/>
<gene>
    <name evidence="11" type="ORF">JTE90_020449</name>
</gene>
<dbReference type="GO" id="GO:0050906">
    <property type="term" value="P:detection of stimulus involved in sensory perception"/>
    <property type="evidence" value="ECO:0007669"/>
    <property type="project" value="UniProtKB-ARBA"/>
</dbReference>
<evidence type="ECO:0000256" key="1">
    <source>
        <dbReference type="ARBA" id="ARBA00004651"/>
    </source>
</evidence>
<comment type="subcellular location">
    <subcellularLocation>
        <location evidence="1">Cell membrane</location>
        <topology evidence="1">Multi-pass membrane protein</topology>
    </subcellularLocation>
</comment>
<keyword evidence="4 9" id="KW-0812">Transmembrane</keyword>
<dbReference type="GO" id="GO:0015276">
    <property type="term" value="F:ligand-gated monoatomic ion channel activity"/>
    <property type="evidence" value="ECO:0007669"/>
    <property type="project" value="InterPro"/>
</dbReference>
<accession>A0AAV6UD14</accession>
<keyword evidence="8" id="KW-0325">Glycoprotein</keyword>
<evidence type="ECO:0000313" key="11">
    <source>
        <dbReference type="EMBL" id="KAG8182089.1"/>
    </source>
</evidence>
<evidence type="ECO:0000256" key="8">
    <source>
        <dbReference type="ARBA" id="ARBA00023180"/>
    </source>
</evidence>
<keyword evidence="7" id="KW-0675">Receptor</keyword>
<keyword evidence="5 9" id="KW-1133">Transmembrane helix</keyword>
<protein>
    <recommendedName>
        <fullName evidence="10">Ionotropic glutamate receptor C-terminal domain-containing protein</fullName>
    </recommendedName>
</protein>
<proteinExistence type="inferred from homology"/>
<organism evidence="11 12">
    <name type="scientific">Oedothorax gibbosus</name>
    <dbReference type="NCBI Taxonomy" id="931172"/>
    <lineage>
        <taxon>Eukaryota</taxon>
        <taxon>Metazoa</taxon>
        <taxon>Ecdysozoa</taxon>
        <taxon>Arthropoda</taxon>
        <taxon>Chelicerata</taxon>
        <taxon>Arachnida</taxon>
        <taxon>Araneae</taxon>
        <taxon>Araneomorphae</taxon>
        <taxon>Entelegynae</taxon>
        <taxon>Araneoidea</taxon>
        <taxon>Linyphiidae</taxon>
        <taxon>Erigoninae</taxon>
        <taxon>Oedothorax</taxon>
    </lineage>
</organism>